<dbReference type="SUPFAM" id="SSF53756">
    <property type="entry name" value="UDP-Glycosyltransferase/glycogen phosphorylase"/>
    <property type="match status" value="1"/>
</dbReference>
<keyword evidence="2 5" id="KW-0808">Transferase</keyword>
<feature type="domain" description="Glycosyl transferase family 1" evidence="3">
    <location>
        <begin position="190"/>
        <end position="348"/>
    </location>
</feature>
<comment type="caution">
    <text evidence="5">The sequence shown here is derived from an EMBL/GenBank/DDBJ whole genome shotgun (WGS) entry which is preliminary data.</text>
</comment>
<dbReference type="Gene3D" id="3.40.50.2000">
    <property type="entry name" value="Glycogen Phosphorylase B"/>
    <property type="match status" value="2"/>
</dbReference>
<evidence type="ECO:0000259" key="4">
    <source>
        <dbReference type="Pfam" id="PF13439"/>
    </source>
</evidence>
<organism evidence="5 6">
    <name type="scientific">Candidatus Anoxymicrobium japonicum</name>
    <dbReference type="NCBI Taxonomy" id="2013648"/>
    <lineage>
        <taxon>Bacteria</taxon>
        <taxon>Bacillati</taxon>
        <taxon>Actinomycetota</taxon>
        <taxon>Candidatus Geothermincolia</taxon>
        <taxon>Candidatus Geothermincolales</taxon>
        <taxon>Candidatus Anoxymicrobiaceae</taxon>
        <taxon>Candidatus Anoxymicrobium</taxon>
    </lineage>
</organism>
<dbReference type="Pfam" id="PF13439">
    <property type="entry name" value="Glyco_transf_4"/>
    <property type="match status" value="1"/>
</dbReference>
<proteinExistence type="predicted"/>
<evidence type="ECO:0000313" key="6">
    <source>
        <dbReference type="Proteomes" id="UP000233654"/>
    </source>
</evidence>
<dbReference type="AlphaFoldDB" id="A0A2N3G7Y7"/>
<feature type="domain" description="Glycosyltransferase subfamily 4-like N-terminal" evidence="4">
    <location>
        <begin position="17"/>
        <end position="179"/>
    </location>
</feature>
<sequence length="368" mass="41214">MNILFLCWRDVKNPRAGGAEVYIFEVGKRLNARGHSVTLFTAAFPGCAPEESIDGVRVIRQGAQVTVQWRFYRWWRRQGQNDGYDTVVETVNTIPFLTPLYIRGGKMRRKALFFQLCGRVWWYESVFPLNVIGFLLEPLYLLAYRRTHVATISESSRKDLVRHGVPGRLVDICPVGIDARQPETIASGGDGLNILFVGRLTPSKRPDHVIKAFAKIRLTRADARLWIVGDGKPRFKAGLERLVRALGLERDVTFFGRVSEDGKARLMREAHVIAVTSVKEGWGLVVTEAAARGTPAVVYDVDGLRDSVRGGVTGVVCGENTPEVLSREVLALAADAFRLEKMRNNARAFSSEFTWEKATEAFERFIGS</sequence>
<accession>A0A2N3G7Y7</accession>
<keyword evidence="1" id="KW-0328">Glycosyltransferase</keyword>
<dbReference type="GO" id="GO:0016757">
    <property type="term" value="F:glycosyltransferase activity"/>
    <property type="evidence" value="ECO:0007669"/>
    <property type="project" value="UniProtKB-KW"/>
</dbReference>
<evidence type="ECO:0000259" key="3">
    <source>
        <dbReference type="Pfam" id="PF00534"/>
    </source>
</evidence>
<reference evidence="5 6" key="1">
    <citation type="journal article" date="2017" name="ISME J.">
        <title>Potential for microbial H2 and metal transformations associated with novel bacteria and archaea in deep terrestrial subsurface sediments.</title>
        <authorList>
            <person name="Hernsdorf A.W."/>
            <person name="Amano Y."/>
            <person name="Miyakawa K."/>
            <person name="Ise K."/>
            <person name="Suzuki Y."/>
            <person name="Anantharaman K."/>
            <person name="Probst A."/>
            <person name="Burstein D."/>
            <person name="Thomas B.C."/>
            <person name="Banfield J.F."/>
        </authorList>
    </citation>
    <scope>NUCLEOTIDE SEQUENCE [LARGE SCALE GENOMIC DNA]</scope>
    <source>
        <strain evidence="5">HGW-Actinobacteria-3</strain>
    </source>
</reference>
<protein>
    <submittedName>
        <fullName evidence="5">Glycosyltransferase family 1 protein</fullName>
    </submittedName>
</protein>
<dbReference type="CDD" id="cd03801">
    <property type="entry name" value="GT4_PimA-like"/>
    <property type="match status" value="1"/>
</dbReference>
<dbReference type="PANTHER" id="PTHR12526">
    <property type="entry name" value="GLYCOSYLTRANSFERASE"/>
    <property type="match status" value="1"/>
</dbReference>
<dbReference type="InterPro" id="IPR001296">
    <property type="entry name" value="Glyco_trans_1"/>
</dbReference>
<dbReference type="EMBL" id="PHEX01000007">
    <property type="protein sequence ID" value="PKQ28704.1"/>
    <property type="molecule type" value="Genomic_DNA"/>
</dbReference>
<dbReference type="PANTHER" id="PTHR12526:SF618">
    <property type="entry name" value="GLYCOSYLTRANSFERASE, FAMILY 4"/>
    <property type="match status" value="1"/>
</dbReference>
<evidence type="ECO:0000256" key="1">
    <source>
        <dbReference type="ARBA" id="ARBA00022676"/>
    </source>
</evidence>
<dbReference type="Pfam" id="PF00534">
    <property type="entry name" value="Glycos_transf_1"/>
    <property type="match status" value="1"/>
</dbReference>
<evidence type="ECO:0000313" key="5">
    <source>
        <dbReference type="EMBL" id="PKQ28704.1"/>
    </source>
</evidence>
<name>A0A2N3G7Y7_9ACTN</name>
<dbReference type="InterPro" id="IPR028098">
    <property type="entry name" value="Glyco_trans_4-like_N"/>
</dbReference>
<gene>
    <name evidence="5" type="ORF">CVT63_01250</name>
</gene>
<dbReference type="Proteomes" id="UP000233654">
    <property type="component" value="Unassembled WGS sequence"/>
</dbReference>
<evidence type="ECO:0000256" key="2">
    <source>
        <dbReference type="ARBA" id="ARBA00022679"/>
    </source>
</evidence>